<dbReference type="GO" id="GO:0032259">
    <property type="term" value="P:methylation"/>
    <property type="evidence" value="ECO:0007669"/>
    <property type="project" value="UniProtKB-KW"/>
</dbReference>
<dbReference type="PRINTS" id="PR00505">
    <property type="entry name" value="D12N6MTFRASE"/>
</dbReference>
<dbReference type="Proteomes" id="UP000248132">
    <property type="component" value="Unassembled WGS sequence"/>
</dbReference>
<dbReference type="RefSeq" id="WP_110461376.1">
    <property type="nucleotide sequence ID" value="NZ_QKMR01000006.1"/>
</dbReference>
<evidence type="ECO:0000313" key="7">
    <source>
        <dbReference type="Proteomes" id="UP000248132"/>
    </source>
</evidence>
<dbReference type="GO" id="GO:1904047">
    <property type="term" value="F:S-adenosyl-L-methionine binding"/>
    <property type="evidence" value="ECO:0007669"/>
    <property type="project" value="TreeGrafter"/>
</dbReference>
<dbReference type="InterPro" id="IPR012327">
    <property type="entry name" value="MeTrfase_D12"/>
</dbReference>
<organism evidence="6 7">
    <name type="scientific">Ruminiclostridium sufflavum DSM 19573</name>
    <dbReference type="NCBI Taxonomy" id="1121337"/>
    <lineage>
        <taxon>Bacteria</taxon>
        <taxon>Bacillati</taxon>
        <taxon>Bacillota</taxon>
        <taxon>Clostridia</taxon>
        <taxon>Eubacteriales</taxon>
        <taxon>Oscillospiraceae</taxon>
        <taxon>Ruminiclostridium</taxon>
    </lineage>
</organism>
<evidence type="ECO:0000256" key="4">
    <source>
        <dbReference type="ARBA" id="ARBA00022691"/>
    </source>
</evidence>
<evidence type="ECO:0000256" key="3">
    <source>
        <dbReference type="ARBA" id="ARBA00022679"/>
    </source>
</evidence>
<sequence>MNTVLKYPGSKWSMTDWIISNFPADYEKMTYLEPYAGSLAVFFNKKRSQIETINDLDNNITNLFEVIREQPEEFKRAIKYTPWARQEYKNSYEMTGDSLEDARRFLVRCWQAIGTKTSDISGWSNHIKPGDTGTSRWTRLDKSIDEAAKRLQSYKKCLVQIENMPAVDLIRRYNRPYVFIYCDPPYVLSTRSKRIYKCEMTDNDHIELLEALTGHTGPVMISGYMNEIYNEMLKGWTVKTNKSNCEMGKAATEVIWMNYKPSNEQLSLSI</sequence>
<dbReference type="Gene3D" id="3.40.50.150">
    <property type="entry name" value="Vaccinia Virus protein VP39"/>
    <property type="match status" value="2"/>
</dbReference>
<dbReference type="GO" id="GO:0043565">
    <property type="term" value="F:sequence-specific DNA binding"/>
    <property type="evidence" value="ECO:0007669"/>
    <property type="project" value="TreeGrafter"/>
</dbReference>
<evidence type="ECO:0000313" key="6">
    <source>
        <dbReference type="EMBL" id="PYG88475.1"/>
    </source>
</evidence>
<dbReference type="GO" id="GO:0009307">
    <property type="term" value="P:DNA restriction-modification system"/>
    <property type="evidence" value="ECO:0007669"/>
    <property type="project" value="InterPro"/>
</dbReference>
<keyword evidence="7" id="KW-1185">Reference proteome</keyword>
<dbReference type="GO" id="GO:0009007">
    <property type="term" value="F:site-specific DNA-methyltransferase (adenine-specific) activity"/>
    <property type="evidence" value="ECO:0007669"/>
    <property type="project" value="UniProtKB-EC"/>
</dbReference>
<keyword evidence="2 6" id="KW-0489">Methyltransferase</keyword>
<reference evidence="6 7" key="1">
    <citation type="submission" date="2018-06" db="EMBL/GenBank/DDBJ databases">
        <title>Genomic Encyclopedia of Type Strains, Phase I: the one thousand microbial genomes (KMG-I) project.</title>
        <authorList>
            <person name="Kyrpides N."/>
        </authorList>
    </citation>
    <scope>NUCLEOTIDE SEQUENCE [LARGE SCALE GENOMIC DNA]</scope>
    <source>
        <strain evidence="6 7">DSM 19573</strain>
    </source>
</reference>
<evidence type="ECO:0000256" key="1">
    <source>
        <dbReference type="ARBA" id="ARBA00011900"/>
    </source>
</evidence>
<dbReference type="AlphaFoldDB" id="A0A318XQH1"/>
<dbReference type="PROSITE" id="PS00092">
    <property type="entry name" value="N6_MTASE"/>
    <property type="match status" value="1"/>
</dbReference>
<dbReference type="PIRSF" id="PIRSF000398">
    <property type="entry name" value="M_m6A_EcoRV"/>
    <property type="match status" value="1"/>
</dbReference>
<dbReference type="SUPFAM" id="SSF53335">
    <property type="entry name" value="S-adenosyl-L-methionine-dependent methyltransferases"/>
    <property type="match status" value="1"/>
</dbReference>
<dbReference type="PANTHER" id="PTHR30481">
    <property type="entry name" value="DNA ADENINE METHYLASE"/>
    <property type="match status" value="1"/>
</dbReference>
<dbReference type="GO" id="GO:0006298">
    <property type="term" value="P:mismatch repair"/>
    <property type="evidence" value="ECO:0007669"/>
    <property type="project" value="TreeGrafter"/>
</dbReference>
<keyword evidence="4" id="KW-0949">S-adenosyl-L-methionine</keyword>
<comment type="caution">
    <text evidence="6">The sequence shown here is derived from an EMBL/GenBank/DDBJ whole genome shotgun (WGS) entry which is preliminary data.</text>
</comment>
<gene>
    <name evidence="6" type="ORF">LY28_01324</name>
</gene>
<dbReference type="InterPro" id="IPR012263">
    <property type="entry name" value="M_m6A_EcoRV"/>
</dbReference>
<dbReference type="InterPro" id="IPR029063">
    <property type="entry name" value="SAM-dependent_MTases_sf"/>
</dbReference>
<comment type="catalytic activity">
    <reaction evidence="5">
        <text>a 2'-deoxyadenosine in DNA + S-adenosyl-L-methionine = an N(6)-methyl-2'-deoxyadenosine in DNA + S-adenosyl-L-homocysteine + H(+)</text>
        <dbReference type="Rhea" id="RHEA:15197"/>
        <dbReference type="Rhea" id="RHEA-COMP:12418"/>
        <dbReference type="Rhea" id="RHEA-COMP:12419"/>
        <dbReference type="ChEBI" id="CHEBI:15378"/>
        <dbReference type="ChEBI" id="CHEBI:57856"/>
        <dbReference type="ChEBI" id="CHEBI:59789"/>
        <dbReference type="ChEBI" id="CHEBI:90615"/>
        <dbReference type="ChEBI" id="CHEBI:90616"/>
        <dbReference type="EC" id="2.1.1.72"/>
    </reaction>
</comment>
<evidence type="ECO:0000256" key="2">
    <source>
        <dbReference type="ARBA" id="ARBA00022603"/>
    </source>
</evidence>
<dbReference type="OrthoDB" id="9805629at2"/>
<dbReference type="InterPro" id="IPR002052">
    <property type="entry name" value="DNA_methylase_N6_adenine_CS"/>
</dbReference>
<keyword evidence="3" id="KW-0808">Transferase</keyword>
<evidence type="ECO:0000256" key="5">
    <source>
        <dbReference type="ARBA" id="ARBA00047942"/>
    </source>
</evidence>
<dbReference type="Pfam" id="PF02086">
    <property type="entry name" value="MethyltransfD12"/>
    <property type="match status" value="1"/>
</dbReference>
<dbReference type="PANTHER" id="PTHR30481:SF4">
    <property type="entry name" value="SITE-SPECIFIC DNA-METHYLTRANSFERASE (ADENINE-SPECIFIC)"/>
    <property type="match status" value="1"/>
</dbReference>
<protein>
    <recommendedName>
        <fullName evidence="1">site-specific DNA-methyltransferase (adenine-specific)</fullName>
        <ecNumber evidence="1">2.1.1.72</ecNumber>
    </recommendedName>
</protein>
<dbReference type="EC" id="2.1.1.72" evidence="1"/>
<proteinExistence type="predicted"/>
<name>A0A318XQH1_9FIRM</name>
<dbReference type="EMBL" id="QKMR01000006">
    <property type="protein sequence ID" value="PYG88475.1"/>
    <property type="molecule type" value="Genomic_DNA"/>
</dbReference>
<accession>A0A318XQH1</accession>